<keyword evidence="8" id="KW-0539">Nucleus</keyword>
<gene>
    <name evidence="13" type="ORF">PCOS0759_LOCUS7844</name>
</gene>
<comment type="subcellular location">
    <subcellularLocation>
        <location evidence="2 10">Cytoplasm</location>
    </subcellularLocation>
    <subcellularLocation>
        <location evidence="1">Nucleus</location>
    </subcellularLocation>
</comment>
<evidence type="ECO:0000256" key="1">
    <source>
        <dbReference type="ARBA" id="ARBA00004123"/>
    </source>
</evidence>
<dbReference type="SUPFAM" id="SSF63570">
    <property type="entry name" value="PABC (PABP) domain"/>
    <property type="match status" value="1"/>
</dbReference>
<dbReference type="AlphaFoldDB" id="A0A7S1PK37"/>
<dbReference type="SMART" id="SM00361">
    <property type="entry name" value="RRM_1"/>
    <property type="match status" value="3"/>
</dbReference>
<evidence type="ECO:0000256" key="5">
    <source>
        <dbReference type="ARBA" id="ARBA00022737"/>
    </source>
</evidence>
<proteinExistence type="inferred from homology"/>
<evidence type="ECO:0000259" key="11">
    <source>
        <dbReference type="PROSITE" id="PS50102"/>
    </source>
</evidence>
<dbReference type="GO" id="GO:0006417">
    <property type="term" value="P:regulation of translation"/>
    <property type="evidence" value="ECO:0007669"/>
    <property type="project" value="UniProtKB-KW"/>
</dbReference>
<feature type="domain" description="RRM" evidence="11">
    <location>
        <begin position="302"/>
        <end position="380"/>
    </location>
</feature>
<evidence type="ECO:0000256" key="3">
    <source>
        <dbReference type="ARBA" id="ARBA00008557"/>
    </source>
</evidence>
<protein>
    <recommendedName>
        <fullName evidence="10">Polyadenylate-binding protein</fullName>
        <shortName evidence="10">PABP</shortName>
    </recommendedName>
</protein>
<dbReference type="InterPro" id="IPR000504">
    <property type="entry name" value="RRM_dom"/>
</dbReference>
<dbReference type="InterPro" id="IPR034364">
    <property type="entry name" value="PABP_RRM1"/>
</dbReference>
<name>A0A7S1PK37_9EUKA</name>
<dbReference type="InterPro" id="IPR006515">
    <property type="entry name" value="PABP_1234"/>
</dbReference>
<dbReference type="InterPro" id="IPR035979">
    <property type="entry name" value="RBD_domain_sf"/>
</dbReference>
<dbReference type="InterPro" id="IPR002004">
    <property type="entry name" value="PABP_HYD_C"/>
</dbReference>
<dbReference type="InterPro" id="IPR036053">
    <property type="entry name" value="PABP-dom"/>
</dbReference>
<dbReference type="NCBIfam" id="TIGR01628">
    <property type="entry name" value="PABP-1234"/>
    <property type="match status" value="1"/>
</dbReference>
<dbReference type="PROSITE" id="PS51309">
    <property type="entry name" value="PABC"/>
    <property type="match status" value="1"/>
</dbReference>
<dbReference type="Gene3D" id="1.10.1900.10">
    <property type="entry name" value="c-terminal domain of poly(a) binding protein"/>
    <property type="match status" value="1"/>
</dbReference>
<dbReference type="GO" id="GO:0003723">
    <property type="term" value="F:RNA binding"/>
    <property type="evidence" value="ECO:0007669"/>
    <property type="project" value="UniProtKB-UniRule"/>
</dbReference>
<dbReference type="Gene3D" id="3.30.70.330">
    <property type="match status" value="4"/>
</dbReference>
<evidence type="ECO:0000256" key="6">
    <source>
        <dbReference type="ARBA" id="ARBA00022845"/>
    </source>
</evidence>
<dbReference type="EMBL" id="HBGD01009531">
    <property type="protein sequence ID" value="CAD9084590.1"/>
    <property type="molecule type" value="Transcribed_RNA"/>
</dbReference>
<dbReference type="CDD" id="cd12378">
    <property type="entry name" value="RRM1_I_PABPs"/>
    <property type="match status" value="1"/>
</dbReference>
<dbReference type="SMART" id="SM00360">
    <property type="entry name" value="RRM"/>
    <property type="match status" value="4"/>
</dbReference>
<evidence type="ECO:0000256" key="9">
    <source>
        <dbReference type="PROSITE-ProRule" id="PRU00176"/>
    </source>
</evidence>
<dbReference type="InterPro" id="IPR003954">
    <property type="entry name" value="RRM_euk-type"/>
</dbReference>
<dbReference type="SUPFAM" id="SSF54928">
    <property type="entry name" value="RNA-binding domain, RBD"/>
    <property type="match status" value="3"/>
</dbReference>
<dbReference type="InterPro" id="IPR012677">
    <property type="entry name" value="Nucleotide-bd_a/b_plait_sf"/>
</dbReference>
<evidence type="ECO:0000313" key="13">
    <source>
        <dbReference type="EMBL" id="CAD9084590.1"/>
    </source>
</evidence>
<dbReference type="PROSITE" id="PS50102">
    <property type="entry name" value="RRM"/>
    <property type="match status" value="4"/>
</dbReference>
<evidence type="ECO:0000256" key="8">
    <source>
        <dbReference type="ARBA" id="ARBA00023242"/>
    </source>
</evidence>
<evidence type="ECO:0000256" key="2">
    <source>
        <dbReference type="ARBA" id="ARBA00004496"/>
    </source>
</evidence>
<feature type="domain" description="RRM" evidence="11">
    <location>
        <begin position="10"/>
        <end position="88"/>
    </location>
</feature>
<evidence type="ECO:0000256" key="10">
    <source>
        <dbReference type="RuleBase" id="RU362004"/>
    </source>
</evidence>
<evidence type="ECO:0000259" key="12">
    <source>
        <dbReference type="PROSITE" id="PS51309"/>
    </source>
</evidence>
<comment type="function">
    <text evidence="10">Binds the poly(A) tail of mRNA.</text>
</comment>
<reference evidence="13" key="1">
    <citation type="submission" date="2021-01" db="EMBL/GenBank/DDBJ databases">
        <authorList>
            <person name="Corre E."/>
            <person name="Pelletier E."/>
            <person name="Niang G."/>
            <person name="Scheremetjew M."/>
            <person name="Finn R."/>
            <person name="Kale V."/>
            <person name="Holt S."/>
            <person name="Cochrane G."/>
            <person name="Meng A."/>
            <person name="Brown T."/>
            <person name="Cohen L."/>
        </authorList>
    </citation>
    <scope>NUCLEOTIDE SEQUENCE</scope>
    <source>
        <strain evidence="13">WS</strain>
    </source>
</reference>
<accession>A0A7S1PK37</accession>
<dbReference type="PANTHER" id="PTHR24012">
    <property type="entry name" value="RNA BINDING PROTEIN"/>
    <property type="match status" value="1"/>
</dbReference>
<dbReference type="GO" id="GO:0005634">
    <property type="term" value="C:nucleus"/>
    <property type="evidence" value="ECO:0007669"/>
    <property type="project" value="UniProtKB-SubCell"/>
</dbReference>
<comment type="similarity">
    <text evidence="3 10">Belongs to the polyadenylate-binding protein type-1 family.</text>
</comment>
<organism evidence="13">
    <name type="scientific">Percolomonas cosmopolitus</name>
    <dbReference type="NCBI Taxonomy" id="63605"/>
    <lineage>
        <taxon>Eukaryota</taxon>
        <taxon>Discoba</taxon>
        <taxon>Heterolobosea</taxon>
        <taxon>Tetramitia</taxon>
        <taxon>Eutetramitia</taxon>
        <taxon>Percolomonadidae</taxon>
        <taxon>Percolomonas</taxon>
    </lineage>
</organism>
<feature type="domain" description="PABC" evidence="12">
    <location>
        <begin position="437"/>
        <end position="514"/>
    </location>
</feature>
<feature type="domain" description="RRM" evidence="11">
    <location>
        <begin position="195"/>
        <end position="277"/>
    </location>
</feature>
<evidence type="ECO:0000256" key="4">
    <source>
        <dbReference type="ARBA" id="ARBA00022490"/>
    </source>
</evidence>
<dbReference type="FunFam" id="3.30.70.330:FF:000651">
    <property type="entry name" value="Poly(A) binding protein cytoplasmic 1 like"/>
    <property type="match status" value="1"/>
</dbReference>
<evidence type="ECO:0000256" key="7">
    <source>
        <dbReference type="ARBA" id="ARBA00022884"/>
    </source>
</evidence>
<dbReference type="Pfam" id="PF00658">
    <property type="entry name" value="MLLE"/>
    <property type="match status" value="1"/>
</dbReference>
<keyword evidence="5" id="KW-0677">Repeat</keyword>
<feature type="domain" description="RRM" evidence="11">
    <location>
        <begin position="98"/>
        <end position="181"/>
    </location>
</feature>
<keyword evidence="7 9" id="KW-0694">RNA-binding</keyword>
<keyword evidence="6" id="KW-0810">Translation regulation</keyword>
<dbReference type="Pfam" id="PF00076">
    <property type="entry name" value="RRM_1"/>
    <property type="match status" value="4"/>
</dbReference>
<dbReference type="SMART" id="SM00517">
    <property type="entry name" value="PolyA"/>
    <property type="match status" value="1"/>
</dbReference>
<sequence length="518" mass="59127">MTTAQGYAHSTLYVGDLHPDVDERILYDLFKEAGNIVSIHVCRDAVSRISLGYAYVNFQNAQEAEKAIETLNYTTIHDRPIRIMWSQRDPSLRKSGVGNVFVKNLVPEIDEKTLSDIFARFGPILSCKISYKNGKVGATERISNGYGFVHFKDQESADKAIKKMNGKFLNDRQISVTNYKQKSERPRKALDDTFTNVYVKHLPKEYDNDKLKILFSEFGDVQNAAVMTDEDGNSRGFGFVNFFDHEAANKSVEELSGRETGDEEDKTKTFFVCRAQTKEERAKFLQQQRTVQSQNQTQKQDTNLYVRNLSDEIDEAKLKELFEPYGEIRSVRVMRDTKKKVSRGFGFVCFARPEDASKAMTQMHGHMLNNKPLYVALHQPKIARKTQMEKFRREQGGVPNHMMGGPPHMMYGQFPYPMGPAMGYPPQNMMPHGAWDPNQMGGPAPHMMSEEERKQQVGNHLYSLVHAINPDNAAKITGMFLELKEEEIHELMTEDEKLRERVNDALKVLQSAQQTVSA</sequence>
<keyword evidence="4 10" id="KW-0963">Cytoplasm</keyword>
<dbReference type="GO" id="GO:0005737">
    <property type="term" value="C:cytoplasm"/>
    <property type="evidence" value="ECO:0007669"/>
    <property type="project" value="UniProtKB-SubCell"/>
</dbReference>
<dbReference type="FunFam" id="3.30.70.330:FF:000648">
    <property type="entry name" value="Polyadenylate-binding protein"/>
    <property type="match status" value="1"/>
</dbReference>